<keyword evidence="12" id="KW-1185">Reference proteome</keyword>
<feature type="compositionally biased region" description="Basic and acidic residues" evidence="8">
    <location>
        <begin position="730"/>
        <end position="739"/>
    </location>
</feature>
<dbReference type="EMBL" id="CP029188">
    <property type="protein sequence ID" value="AWI32001.1"/>
    <property type="molecule type" value="Genomic_DNA"/>
</dbReference>
<feature type="region of interest" description="Disordered" evidence="8">
    <location>
        <begin position="648"/>
        <end position="834"/>
    </location>
</feature>
<dbReference type="RefSeq" id="WP_108908055.1">
    <property type="nucleotide sequence ID" value="NZ_CP029188.1"/>
</dbReference>
<evidence type="ECO:0000256" key="8">
    <source>
        <dbReference type="SAM" id="MobiDB-lite"/>
    </source>
</evidence>
<reference evidence="11 12" key="1">
    <citation type="submission" date="2018-05" db="EMBL/GenBank/DDBJ databases">
        <title>Complete genome sequence of sponge-derived Streptomyces sp. HNM0039.</title>
        <authorList>
            <person name="Huang X."/>
            <person name="Zhou S."/>
        </authorList>
    </citation>
    <scope>NUCLEOTIDE SEQUENCE [LARGE SCALE GENOMIC DNA]</scope>
    <source>
        <strain evidence="11 12">HNM0039</strain>
    </source>
</reference>
<evidence type="ECO:0000313" key="12">
    <source>
        <dbReference type="Proteomes" id="UP000244900"/>
    </source>
</evidence>
<keyword evidence="5" id="KW-0812">Transmembrane</keyword>
<keyword evidence="4" id="KW-0808">Transferase</keyword>
<dbReference type="AlphaFoldDB" id="A0A2S1T059"/>
<dbReference type="GO" id="GO:0004673">
    <property type="term" value="F:protein histidine kinase activity"/>
    <property type="evidence" value="ECO:0007669"/>
    <property type="project" value="UniProtKB-EC"/>
</dbReference>
<dbReference type="OrthoDB" id="4652229at2"/>
<dbReference type="PROSITE" id="PS50906">
    <property type="entry name" value="NIT"/>
    <property type="match status" value="1"/>
</dbReference>
<evidence type="ECO:0000256" key="1">
    <source>
        <dbReference type="ARBA" id="ARBA00000085"/>
    </source>
</evidence>
<evidence type="ECO:0000256" key="7">
    <source>
        <dbReference type="ARBA" id="ARBA00022989"/>
    </source>
</evidence>
<dbReference type="GO" id="GO:0000160">
    <property type="term" value="P:phosphorelay signal transduction system"/>
    <property type="evidence" value="ECO:0007669"/>
    <property type="project" value="TreeGrafter"/>
</dbReference>
<dbReference type="EC" id="2.7.13.3" evidence="2"/>
<gene>
    <name evidence="11" type="ORF">DDW44_26835</name>
</gene>
<evidence type="ECO:0000256" key="4">
    <source>
        <dbReference type="ARBA" id="ARBA00022679"/>
    </source>
</evidence>
<evidence type="ECO:0000259" key="9">
    <source>
        <dbReference type="PROSITE" id="PS50109"/>
    </source>
</evidence>
<dbReference type="SUPFAM" id="SSF55874">
    <property type="entry name" value="ATPase domain of HSP90 chaperone/DNA topoisomerase II/histidine kinase"/>
    <property type="match status" value="1"/>
</dbReference>
<feature type="compositionally biased region" description="Basic and acidic residues" evidence="8">
    <location>
        <begin position="704"/>
        <end position="719"/>
    </location>
</feature>
<dbReference type="Gene3D" id="3.30.565.10">
    <property type="entry name" value="Histidine kinase-like ATPase, C-terminal domain"/>
    <property type="match status" value="1"/>
</dbReference>
<dbReference type="Proteomes" id="UP000244900">
    <property type="component" value="Chromosome"/>
</dbReference>
<dbReference type="InterPro" id="IPR005467">
    <property type="entry name" value="His_kinase_dom"/>
</dbReference>
<dbReference type="KEGG" id="stir:DDW44_26835"/>
<dbReference type="InterPro" id="IPR010910">
    <property type="entry name" value="Nitrate/nitrite_sensing_bac"/>
</dbReference>
<feature type="domain" description="Histidine kinase" evidence="9">
    <location>
        <begin position="536"/>
        <end position="644"/>
    </location>
</feature>
<keyword evidence="6" id="KW-0418">Kinase</keyword>
<evidence type="ECO:0000256" key="5">
    <source>
        <dbReference type="ARBA" id="ARBA00022692"/>
    </source>
</evidence>
<feature type="domain" description="NIT" evidence="10">
    <location>
        <begin position="68"/>
        <end position="320"/>
    </location>
</feature>
<dbReference type="InterPro" id="IPR036890">
    <property type="entry name" value="HATPase_C_sf"/>
</dbReference>
<dbReference type="InterPro" id="IPR013587">
    <property type="entry name" value="Nitrate/nitrite_sensing"/>
</dbReference>
<evidence type="ECO:0000313" key="11">
    <source>
        <dbReference type="EMBL" id="AWI32001.1"/>
    </source>
</evidence>
<dbReference type="PANTHER" id="PTHR45436:SF5">
    <property type="entry name" value="SENSOR HISTIDINE KINASE TRCS"/>
    <property type="match status" value="1"/>
</dbReference>
<evidence type="ECO:0000259" key="10">
    <source>
        <dbReference type="PROSITE" id="PS50906"/>
    </source>
</evidence>
<keyword evidence="7" id="KW-0472">Membrane</keyword>
<dbReference type="GO" id="GO:0005886">
    <property type="term" value="C:plasma membrane"/>
    <property type="evidence" value="ECO:0007669"/>
    <property type="project" value="TreeGrafter"/>
</dbReference>
<dbReference type="Pfam" id="PF02518">
    <property type="entry name" value="HATPase_c"/>
    <property type="match status" value="1"/>
</dbReference>
<dbReference type="PANTHER" id="PTHR45436">
    <property type="entry name" value="SENSOR HISTIDINE KINASE YKOH"/>
    <property type="match status" value="1"/>
</dbReference>
<feature type="compositionally biased region" description="Basic and acidic residues" evidence="8">
    <location>
        <begin position="788"/>
        <end position="802"/>
    </location>
</feature>
<protein>
    <recommendedName>
        <fullName evidence="2">histidine kinase</fullName>
        <ecNumber evidence="2">2.7.13.3</ecNumber>
    </recommendedName>
</protein>
<evidence type="ECO:0000256" key="2">
    <source>
        <dbReference type="ARBA" id="ARBA00012438"/>
    </source>
</evidence>
<dbReference type="Pfam" id="PF08376">
    <property type="entry name" value="NIT"/>
    <property type="match status" value="1"/>
</dbReference>
<dbReference type="InterPro" id="IPR003594">
    <property type="entry name" value="HATPase_dom"/>
</dbReference>
<dbReference type="SMART" id="SM00387">
    <property type="entry name" value="HATPase_c"/>
    <property type="match status" value="1"/>
</dbReference>
<dbReference type="PROSITE" id="PS50109">
    <property type="entry name" value="HIS_KIN"/>
    <property type="match status" value="1"/>
</dbReference>
<comment type="catalytic activity">
    <reaction evidence="1">
        <text>ATP + protein L-histidine = ADP + protein N-phospho-L-histidine.</text>
        <dbReference type="EC" id="2.7.13.3"/>
    </reaction>
</comment>
<evidence type="ECO:0000256" key="6">
    <source>
        <dbReference type="ARBA" id="ARBA00022777"/>
    </source>
</evidence>
<keyword evidence="3" id="KW-0597">Phosphoprotein</keyword>
<keyword evidence="7" id="KW-1133">Transmembrane helix</keyword>
<evidence type="ECO:0000256" key="3">
    <source>
        <dbReference type="ARBA" id="ARBA00022553"/>
    </source>
</evidence>
<dbReference type="InterPro" id="IPR050428">
    <property type="entry name" value="TCS_sensor_his_kinase"/>
</dbReference>
<name>A0A2S1T059_9ACTN</name>
<proteinExistence type="predicted"/>
<accession>A0A2S1T059</accession>
<sequence length="883" mass="95389">MSPIQRIGSRGPSAKRRRRTLRLRTLLIWLAVVPIVALGAQSVLAANRLLEQSGHLRADVESGERIGIPLYRLMVAMQSERTLTAARWAGTGVPEDLMRERRAATDQAATAFRRSWEPGTAVSEVADRRLLEVAEGLGELDAYRERTDSGSGNADSTLVFYTGVIGQMIRFYQDELSHTEDGGLIEDTRVVSAMFAASEMVAQEDMIIAQAGPSRTLTPSRFADLVNAVGAQRYLYDTWVVPYLPDAQNDLYAQMVRSGAWQTKTRIESAVLSEQTITDDGVKLPRDVNGWRAAQQQWGPQLTTLNADRSQALLDLADARATDLETDVAWLIAGSIAALLAVAAVVALTTGSVLRRLSRLHHRTVTIAERVLPDVVDRLQSGRPVDTAALPTVRGEKDEVGRVNDAFARVVAVSVDGHTQLAAERQGFGMFAAGIASRTGNLVSRQLSLTEELQDAFGHDEALLAQLMRADQLTVGMRRQIENLLILSGGEIPDPHTEPMRIADLLREAAAEVEDFRRIERQALDEISIEAAVISQVSHLLAELLDNATRFSPPRSKVVIRAELVADGMSVEIEDRGPRVAPATYEEMNGRLHSAPPYAVLAENAHRLGLFVVGHLADGLGATVTLRRSVYGGTSAVVILPRELLVPTRNETGGAPDAPVRGESPADAPVRGEFPADAVHELPPSAEDAGVRSVRAEPALATDGRGEGEVGAEPVRRTDAGLPVRGSHGRTPDRPDGESPGRSAGEPPEPDGEPTALDAVSPGRPYGLVPRQPGGKPPGRPRAALPERAAEPSGDRTAEPPHRRPPPPPARPVRPVGPARDVRPALPERVPQTHMAEQLLGPRRATEAAAVREADTPEEVADAWADYEQGTQTVEDELRQDQR</sequence>
<organism evidence="11 12">
    <name type="scientific">Streptomyces tirandamycinicus</name>
    <dbReference type="NCBI Taxonomy" id="2174846"/>
    <lineage>
        <taxon>Bacteria</taxon>
        <taxon>Bacillati</taxon>
        <taxon>Actinomycetota</taxon>
        <taxon>Actinomycetes</taxon>
        <taxon>Kitasatosporales</taxon>
        <taxon>Streptomycetaceae</taxon>
        <taxon>Streptomyces</taxon>
    </lineage>
</organism>